<sequence>MESWSYGSEGKDLLFTDEMDLPVDAFARSRKGLVGWDLKASNSEAVESMEFMDFGFADMNKKPFYGNTSMGIFGAEFVNDSVKKVVSPTCMITSSSYYGEEESGSKHSSPLMESNSQESSLINFKLGRLTDYTDAQDGKFLKETSVVSSVRPALMVKNARTTSSNSHTPCCQVFGCNKDLSSSKDYHKRHKVCEAHSKTAKVIVNGIEQRFCQQCSRFHLLAAFDDGKRSCRKRLAGHNERRRKLHFNTLSGKPNKLLQSYQGTKIVGTSIPKRTPFVIPNIFQDDLVYPERYGQASQYQQVKSEEKPNYSSQSAIPMSNGQLQPKSFFHMHGSGKQNVPGTFSSATEVFNAPNTASTVKELSGVARSNCALSLLSAQSQNLSSHAIGIQMSRSLINQSGQAHHSSGKSAAASFLEKANGFYSCGMNPVGVGQAGSVVVSDAGHTVNFEVQADGYFQDSGLLSARYCLSPENGTTIDLLQLSTHLQRVEQQRNSIQVKQENEDLCYFLTT</sequence>
<dbReference type="RefSeq" id="XP_022735357.1">
    <property type="nucleotide sequence ID" value="XM_022879622.1"/>
</dbReference>
<dbReference type="PANTHER" id="PTHR31251">
    <property type="entry name" value="SQUAMOSA PROMOTER-BINDING-LIKE PROTEIN 4"/>
    <property type="match status" value="1"/>
</dbReference>
<protein>
    <submittedName>
        <fullName evidence="12 13">Squamosa promoter-binding-like protein 6 isoform X1</fullName>
    </submittedName>
</protein>
<accession>A0A6P5Y4J2</accession>
<keyword evidence="4" id="KW-0862">Zinc</keyword>
<evidence type="ECO:0000256" key="9">
    <source>
        <dbReference type="PROSITE-ProRule" id="PRU00470"/>
    </source>
</evidence>
<dbReference type="InterPro" id="IPR004333">
    <property type="entry name" value="SBP_dom"/>
</dbReference>
<keyword evidence="5" id="KW-0805">Transcription regulation</keyword>
<keyword evidence="7" id="KW-0804">Transcription</keyword>
<dbReference type="RefSeq" id="XP_022735358.1">
    <property type="nucleotide sequence ID" value="XM_022879623.1"/>
</dbReference>
<keyword evidence="3 9" id="KW-0863">Zinc-finger</keyword>
<evidence type="ECO:0000313" key="11">
    <source>
        <dbReference type="Proteomes" id="UP000515121"/>
    </source>
</evidence>
<evidence type="ECO:0000256" key="8">
    <source>
        <dbReference type="ARBA" id="ARBA00023242"/>
    </source>
</evidence>
<dbReference type="PROSITE" id="PS51141">
    <property type="entry name" value="ZF_SBP"/>
    <property type="match status" value="1"/>
</dbReference>
<comment type="subcellular location">
    <subcellularLocation>
        <location evidence="1">Nucleus</location>
    </subcellularLocation>
</comment>
<feature type="domain" description="SBP-type" evidence="10">
    <location>
        <begin position="168"/>
        <end position="245"/>
    </location>
</feature>
<name>A0A6P5Y4J2_DURZI</name>
<evidence type="ECO:0000256" key="3">
    <source>
        <dbReference type="ARBA" id="ARBA00022771"/>
    </source>
</evidence>
<dbReference type="Pfam" id="PF03110">
    <property type="entry name" value="SBP"/>
    <property type="match status" value="1"/>
</dbReference>
<dbReference type="GeneID" id="111288651"/>
<dbReference type="GO" id="GO:0003677">
    <property type="term" value="F:DNA binding"/>
    <property type="evidence" value="ECO:0007669"/>
    <property type="project" value="UniProtKB-KW"/>
</dbReference>
<dbReference type="FunFam" id="4.10.1100.10:FF:000001">
    <property type="entry name" value="Squamosa promoter-binding-like protein 14"/>
    <property type="match status" value="1"/>
</dbReference>
<keyword evidence="8" id="KW-0539">Nucleus</keyword>
<dbReference type="PANTHER" id="PTHR31251:SF102">
    <property type="entry name" value="SBP-TYPE DOMAIN-CONTAINING PROTEIN"/>
    <property type="match status" value="1"/>
</dbReference>
<keyword evidence="2" id="KW-0479">Metal-binding</keyword>
<keyword evidence="6" id="KW-0238">DNA-binding</keyword>
<dbReference type="GO" id="GO:0008270">
    <property type="term" value="F:zinc ion binding"/>
    <property type="evidence" value="ECO:0007669"/>
    <property type="project" value="UniProtKB-KW"/>
</dbReference>
<dbReference type="InterPro" id="IPR036893">
    <property type="entry name" value="SBP_sf"/>
</dbReference>
<reference evidence="12 13" key="1">
    <citation type="submission" date="2025-04" db="UniProtKB">
        <authorList>
            <consortium name="RefSeq"/>
        </authorList>
    </citation>
    <scope>IDENTIFICATION</scope>
    <source>
        <tissue evidence="12 13">Fruit stalk</tissue>
    </source>
</reference>
<dbReference type="GO" id="GO:0005634">
    <property type="term" value="C:nucleus"/>
    <property type="evidence" value="ECO:0007669"/>
    <property type="project" value="UniProtKB-SubCell"/>
</dbReference>
<evidence type="ECO:0000256" key="5">
    <source>
        <dbReference type="ARBA" id="ARBA00023015"/>
    </source>
</evidence>
<dbReference type="KEGG" id="dzi:111288651"/>
<evidence type="ECO:0000256" key="7">
    <source>
        <dbReference type="ARBA" id="ARBA00023163"/>
    </source>
</evidence>
<evidence type="ECO:0000256" key="1">
    <source>
        <dbReference type="ARBA" id="ARBA00004123"/>
    </source>
</evidence>
<evidence type="ECO:0000256" key="6">
    <source>
        <dbReference type="ARBA" id="ARBA00023125"/>
    </source>
</evidence>
<evidence type="ECO:0000256" key="4">
    <source>
        <dbReference type="ARBA" id="ARBA00022833"/>
    </source>
</evidence>
<organism evidence="11 12">
    <name type="scientific">Durio zibethinus</name>
    <name type="common">Durian</name>
    <dbReference type="NCBI Taxonomy" id="66656"/>
    <lineage>
        <taxon>Eukaryota</taxon>
        <taxon>Viridiplantae</taxon>
        <taxon>Streptophyta</taxon>
        <taxon>Embryophyta</taxon>
        <taxon>Tracheophyta</taxon>
        <taxon>Spermatophyta</taxon>
        <taxon>Magnoliopsida</taxon>
        <taxon>eudicotyledons</taxon>
        <taxon>Gunneridae</taxon>
        <taxon>Pentapetalae</taxon>
        <taxon>rosids</taxon>
        <taxon>malvids</taxon>
        <taxon>Malvales</taxon>
        <taxon>Malvaceae</taxon>
        <taxon>Helicteroideae</taxon>
        <taxon>Durio</taxon>
    </lineage>
</organism>
<gene>
    <name evidence="12 13" type="primary">LOC111288651</name>
</gene>
<dbReference type="Gene3D" id="4.10.1100.10">
    <property type="entry name" value="Transcription factor, SBP-box domain"/>
    <property type="match status" value="1"/>
</dbReference>
<keyword evidence="11" id="KW-1185">Reference proteome</keyword>
<evidence type="ECO:0000256" key="2">
    <source>
        <dbReference type="ARBA" id="ARBA00022723"/>
    </source>
</evidence>
<dbReference type="InterPro" id="IPR044817">
    <property type="entry name" value="SBP-like"/>
</dbReference>
<dbReference type="SUPFAM" id="SSF103612">
    <property type="entry name" value="SBT domain"/>
    <property type="match status" value="1"/>
</dbReference>
<evidence type="ECO:0000259" key="10">
    <source>
        <dbReference type="PROSITE" id="PS51141"/>
    </source>
</evidence>
<dbReference type="AlphaFoldDB" id="A0A6P5Y4J2"/>
<proteinExistence type="predicted"/>
<dbReference type="Proteomes" id="UP000515121">
    <property type="component" value="Unplaced"/>
</dbReference>
<evidence type="ECO:0000313" key="12">
    <source>
        <dbReference type="RefSeq" id="XP_022735357.1"/>
    </source>
</evidence>
<evidence type="ECO:0000313" key="13">
    <source>
        <dbReference type="RefSeq" id="XP_022735358.1"/>
    </source>
</evidence>
<dbReference type="OrthoDB" id="514967at2759"/>